<dbReference type="InterPro" id="IPR021243">
    <property type="entry name" value="DUF2804"/>
</dbReference>
<sequence length="338" mass="36585">MTARFVRDLLAAPAAVPHAVAPLAGQFAGRCGEIDWRALPAGLQRPAWWRLFHHKRWQYMGIACGDCFIGAAVVHVGWTNAAFAYLFDRASGKVLAATSRDGLPGLTARVADVPAAGAESRFAWRGTRVQMLEPTAGQFVLEVDGPDGFSVRAGLDGRAAAPWLFATGPVDGGVWHATHKSPALQVQGDARVGGRVYRLDGGHASLDHSNGLLPRNTSWLWASAHGAEVGFNLQAGYFGNHENVLWLHGQLIALGAAEFSYDQANTLAPWHVRTDDGLLDLHFHPEGERREDRDLIVAASRYVQPVGTYHGWVKASAQAEPFQVAGLLGVAEDHQSRW</sequence>
<dbReference type="SUPFAM" id="SSF159245">
    <property type="entry name" value="AttH-like"/>
    <property type="match status" value="1"/>
</dbReference>
<dbReference type="PANTHER" id="PTHR35868">
    <property type="entry name" value="DUF2804 DOMAIN-CONTAINING PROTEIN-RELATED"/>
    <property type="match status" value="1"/>
</dbReference>
<dbReference type="PANTHER" id="PTHR35868:SF4">
    <property type="entry name" value="DUF2804 DOMAIN-CONTAINING PROTEIN"/>
    <property type="match status" value="1"/>
</dbReference>
<proteinExistence type="predicted"/>
<dbReference type="Proteomes" id="UP001156706">
    <property type="component" value="Unassembled WGS sequence"/>
</dbReference>
<protein>
    <recommendedName>
        <fullName evidence="3">DUF2804 domain-containing protein</fullName>
    </recommendedName>
</protein>
<dbReference type="Pfam" id="PF10974">
    <property type="entry name" value="DUF2804"/>
    <property type="match status" value="1"/>
</dbReference>
<keyword evidence="2" id="KW-1185">Reference proteome</keyword>
<accession>A0ABQ5YKQ9</accession>
<organism evidence="1 2">
    <name type="scientific">Chitinimonas prasina</name>
    <dbReference type="NCBI Taxonomy" id="1434937"/>
    <lineage>
        <taxon>Bacteria</taxon>
        <taxon>Pseudomonadati</taxon>
        <taxon>Pseudomonadota</taxon>
        <taxon>Betaproteobacteria</taxon>
        <taxon>Neisseriales</taxon>
        <taxon>Chitinibacteraceae</taxon>
        <taxon>Chitinimonas</taxon>
    </lineage>
</organism>
<reference evidence="2" key="1">
    <citation type="journal article" date="2019" name="Int. J. Syst. Evol. Microbiol.">
        <title>The Global Catalogue of Microorganisms (GCM) 10K type strain sequencing project: providing services to taxonomists for standard genome sequencing and annotation.</title>
        <authorList>
            <consortium name="The Broad Institute Genomics Platform"/>
            <consortium name="The Broad Institute Genome Sequencing Center for Infectious Disease"/>
            <person name="Wu L."/>
            <person name="Ma J."/>
        </authorList>
    </citation>
    <scope>NUCLEOTIDE SEQUENCE [LARGE SCALE GENOMIC DNA]</scope>
    <source>
        <strain evidence="2">NBRC 110044</strain>
    </source>
</reference>
<dbReference type="RefSeq" id="WP_284196949.1">
    <property type="nucleotide sequence ID" value="NZ_BSOG01000003.1"/>
</dbReference>
<dbReference type="EMBL" id="BSOG01000003">
    <property type="protein sequence ID" value="GLR13846.1"/>
    <property type="molecule type" value="Genomic_DNA"/>
</dbReference>
<evidence type="ECO:0008006" key="3">
    <source>
        <dbReference type="Google" id="ProtNLM"/>
    </source>
</evidence>
<evidence type="ECO:0000313" key="1">
    <source>
        <dbReference type="EMBL" id="GLR13846.1"/>
    </source>
</evidence>
<evidence type="ECO:0000313" key="2">
    <source>
        <dbReference type="Proteomes" id="UP001156706"/>
    </source>
</evidence>
<name>A0ABQ5YKQ9_9NEIS</name>
<gene>
    <name evidence="1" type="ORF">GCM10007907_26360</name>
</gene>
<comment type="caution">
    <text evidence="1">The sequence shown here is derived from an EMBL/GenBank/DDBJ whole genome shotgun (WGS) entry which is preliminary data.</text>
</comment>